<dbReference type="EMBL" id="JBAMMX010000002">
    <property type="protein sequence ID" value="KAK6946401.1"/>
    <property type="molecule type" value="Genomic_DNA"/>
</dbReference>
<organism evidence="2 3">
    <name type="scientific">Dillenia turbinata</name>
    <dbReference type="NCBI Taxonomy" id="194707"/>
    <lineage>
        <taxon>Eukaryota</taxon>
        <taxon>Viridiplantae</taxon>
        <taxon>Streptophyta</taxon>
        <taxon>Embryophyta</taxon>
        <taxon>Tracheophyta</taxon>
        <taxon>Spermatophyta</taxon>
        <taxon>Magnoliopsida</taxon>
        <taxon>eudicotyledons</taxon>
        <taxon>Gunneridae</taxon>
        <taxon>Pentapetalae</taxon>
        <taxon>Dilleniales</taxon>
        <taxon>Dilleniaceae</taxon>
        <taxon>Dillenia</taxon>
    </lineage>
</organism>
<keyword evidence="3" id="KW-1185">Reference proteome</keyword>
<proteinExistence type="predicted"/>
<reference evidence="2 3" key="1">
    <citation type="submission" date="2023-12" db="EMBL/GenBank/DDBJ databases">
        <title>A high-quality genome assembly for Dillenia turbinata (Dilleniales).</title>
        <authorList>
            <person name="Chanderbali A."/>
        </authorList>
    </citation>
    <scope>NUCLEOTIDE SEQUENCE [LARGE SCALE GENOMIC DNA]</scope>
    <source>
        <strain evidence="2">LSX21</strain>
        <tissue evidence="2">Leaf</tissue>
    </source>
</reference>
<dbReference type="Proteomes" id="UP001370490">
    <property type="component" value="Unassembled WGS sequence"/>
</dbReference>
<evidence type="ECO:0000313" key="2">
    <source>
        <dbReference type="EMBL" id="KAK6946401.1"/>
    </source>
</evidence>
<name>A0AAN8WCX9_9MAGN</name>
<feature type="compositionally biased region" description="Basic and acidic residues" evidence="1">
    <location>
        <begin position="22"/>
        <end position="35"/>
    </location>
</feature>
<feature type="region of interest" description="Disordered" evidence="1">
    <location>
        <begin position="1"/>
        <end position="35"/>
    </location>
</feature>
<sequence>MQMQMQTRYLERSNSMTRGRRHLESDEKQQPERKRPALASVIAEALKVDSLHKLCSSLEPMLHRMVSEELECALAKLGPPRLIGRWHPHKASAYATVNRLNMPVSICIHVSSGHLLLGNSISFLHENVEAVAEIAKSSKHEACSMASKAEACSMFVISNMSDAEKRLKASSNQCSMFHCDDETDMQLTEPVESSTYFGDADGQRQGCENILFKLNCSRRYRRIVGCLGVSCLLVATPLLASGKGAAALVALHMVETVSHSGSDSSSPEPKYKRDLMLRFLCSKRKRLVKAESLATCRAILRTFGASVPFVEDEPLGLDGDDGDKISRKFRSLAFSKHKSRIRSCIRHVSTLPSVSLSPTSIKLLSINSSNHSSPALSNFSCLVTPKPRHLLDFVAREQRNGGLHAEYLFQHISATPLLGNENPRAAIKVFLNKNMIVKSSGQSRLARTSDSNNGNNSCICFFIVQLLNQFIYVDIQAHHTLFLLMCIAASPTSLNSPYLDLTGDITLELEYIDQLIYDSINHWGHHGLSDRICHSKTDPFPATMKLKFKSAFFSIGYGSMHGECLLEKQKSAFFSIKYGSMHGECLFEKLKSTCGEEMNMLNCPLKTGLGRPGKPFAEQVIWVPMYAFEESIRNFKKGRFSRAAIGSWSLSWDPDKDSLVRFGGSCCSNCTSFSVIIFPQRRSLERLRQRQSCSRLGASSRVQKYKPKD</sequence>
<protein>
    <submittedName>
        <fullName evidence="2">Uncharacterized protein</fullName>
    </submittedName>
</protein>
<feature type="compositionally biased region" description="Polar residues" evidence="1">
    <location>
        <begin position="1"/>
        <end position="17"/>
    </location>
</feature>
<accession>A0AAN8WCX9</accession>
<dbReference type="AlphaFoldDB" id="A0AAN8WCX9"/>
<evidence type="ECO:0000313" key="3">
    <source>
        <dbReference type="Proteomes" id="UP001370490"/>
    </source>
</evidence>
<gene>
    <name evidence="2" type="ORF">RJ641_013945</name>
</gene>
<evidence type="ECO:0000256" key="1">
    <source>
        <dbReference type="SAM" id="MobiDB-lite"/>
    </source>
</evidence>
<comment type="caution">
    <text evidence="2">The sequence shown here is derived from an EMBL/GenBank/DDBJ whole genome shotgun (WGS) entry which is preliminary data.</text>
</comment>